<sequence>MPIAPTHTHARPPPYPLLSSSTLSYLSIYNSSPSGFGFAHRYSAAQPSSRSSWVGNPSLSTSGFPLLQLSKN</sequence>
<protein>
    <submittedName>
        <fullName evidence="2">Uncharacterized protein</fullName>
    </submittedName>
</protein>
<organism evidence="2 3">
    <name type="scientific">Ensete ventricosum</name>
    <name type="common">Abyssinian banana</name>
    <name type="synonym">Musa ensete</name>
    <dbReference type="NCBI Taxonomy" id="4639"/>
    <lineage>
        <taxon>Eukaryota</taxon>
        <taxon>Viridiplantae</taxon>
        <taxon>Streptophyta</taxon>
        <taxon>Embryophyta</taxon>
        <taxon>Tracheophyta</taxon>
        <taxon>Spermatophyta</taxon>
        <taxon>Magnoliopsida</taxon>
        <taxon>Liliopsida</taxon>
        <taxon>Zingiberales</taxon>
        <taxon>Musaceae</taxon>
        <taxon>Ensete</taxon>
    </lineage>
</organism>
<evidence type="ECO:0000313" key="3">
    <source>
        <dbReference type="Proteomes" id="UP000287651"/>
    </source>
</evidence>
<comment type="caution">
    <text evidence="2">The sequence shown here is derived from an EMBL/GenBank/DDBJ whole genome shotgun (WGS) entry which is preliminary data.</text>
</comment>
<feature type="region of interest" description="Disordered" evidence="1">
    <location>
        <begin position="48"/>
        <end position="72"/>
    </location>
</feature>
<accession>A0A426YTD3</accession>
<name>A0A426YTD3_ENSVE</name>
<dbReference type="EMBL" id="AMZH03010319">
    <property type="protein sequence ID" value="RRT54978.1"/>
    <property type="molecule type" value="Genomic_DNA"/>
</dbReference>
<dbReference type="Proteomes" id="UP000287651">
    <property type="component" value="Unassembled WGS sequence"/>
</dbReference>
<reference evidence="2 3" key="1">
    <citation type="journal article" date="2014" name="Agronomy (Basel)">
        <title>A Draft Genome Sequence for Ensete ventricosum, the Drought-Tolerant Tree Against Hunger.</title>
        <authorList>
            <person name="Harrison J."/>
            <person name="Moore K.A."/>
            <person name="Paszkiewicz K."/>
            <person name="Jones T."/>
            <person name="Grant M."/>
            <person name="Ambacheew D."/>
            <person name="Muzemil S."/>
            <person name="Studholme D.J."/>
        </authorList>
    </citation>
    <scope>NUCLEOTIDE SEQUENCE [LARGE SCALE GENOMIC DNA]</scope>
</reference>
<evidence type="ECO:0000256" key="1">
    <source>
        <dbReference type="SAM" id="MobiDB-lite"/>
    </source>
</evidence>
<evidence type="ECO:0000313" key="2">
    <source>
        <dbReference type="EMBL" id="RRT54978.1"/>
    </source>
</evidence>
<gene>
    <name evidence="2" type="ORF">B296_00012778</name>
</gene>
<dbReference type="AlphaFoldDB" id="A0A426YTD3"/>
<proteinExistence type="predicted"/>